<dbReference type="Proteomes" id="UP001358417">
    <property type="component" value="Unassembled WGS sequence"/>
</dbReference>
<evidence type="ECO:0000256" key="1">
    <source>
        <dbReference type="SAM" id="MobiDB-lite"/>
    </source>
</evidence>
<accession>A0AAV9N7U8</accession>
<gene>
    <name evidence="2" type="ORF">LTR84_005379</name>
</gene>
<comment type="caution">
    <text evidence="2">The sequence shown here is derived from an EMBL/GenBank/DDBJ whole genome shotgun (WGS) entry which is preliminary data.</text>
</comment>
<keyword evidence="3" id="KW-1185">Reference proteome</keyword>
<dbReference type="RefSeq" id="XP_064704162.1">
    <property type="nucleotide sequence ID" value="XM_064848948.1"/>
</dbReference>
<feature type="compositionally biased region" description="Basic and acidic residues" evidence="1">
    <location>
        <begin position="126"/>
        <end position="151"/>
    </location>
</feature>
<dbReference type="AlphaFoldDB" id="A0AAV9N7U8"/>
<dbReference type="GeneID" id="89973556"/>
<evidence type="ECO:0000313" key="3">
    <source>
        <dbReference type="Proteomes" id="UP001358417"/>
    </source>
</evidence>
<dbReference type="EMBL" id="JAVRRD010000020">
    <property type="protein sequence ID" value="KAK5048957.1"/>
    <property type="molecule type" value="Genomic_DNA"/>
</dbReference>
<proteinExistence type="predicted"/>
<feature type="region of interest" description="Disordered" evidence="1">
    <location>
        <begin position="65"/>
        <end position="151"/>
    </location>
</feature>
<name>A0AAV9N7U8_9EURO</name>
<protein>
    <submittedName>
        <fullName evidence="2">Uncharacterized protein</fullName>
    </submittedName>
</protein>
<sequence length="304" mass="34785">MSVLRAHLLAVRNRGPSDLTELFTSTVVEAVYIQHKLQFGEKHHHYSGIFSVEDSCYLQGVQMQERTPPAAIEQSGADSDSDSPSTLTPPLDRMADLPDQSETAEATGKRWIAPEDKNLPVLNEQSRGDMRDERAGEQSAHTHDEGTGKLEEHDDEAALELGHWLRIKAKFLCLWAEDDGKGAYWSKNAFEISAVRLRHGAIDPKRVFHEESEDERDPSVDRAMITPSELPVEVIGRVDAKTWCYRLTILPNEFCFRFPMPKSTWFTEDQLEFDWEATYREGNIKPRQSALWSMIPSDMEKYYR</sequence>
<evidence type="ECO:0000313" key="2">
    <source>
        <dbReference type="EMBL" id="KAK5048957.1"/>
    </source>
</evidence>
<reference evidence="2 3" key="1">
    <citation type="submission" date="2023-08" db="EMBL/GenBank/DDBJ databases">
        <title>Black Yeasts Isolated from many extreme environments.</title>
        <authorList>
            <person name="Coleine C."/>
            <person name="Stajich J.E."/>
            <person name="Selbmann L."/>
        </authorList>
    </citation>
    <scope>NUCLEOTIDE SEQUENCE [LARGE SCALE GENOMIC DNA]</scope>
    <source>
        <strain evidence="2 3">CCFEE 5792</strain>
    </source>
</reference>
<organism evidence="2 3">
    <name type="scientific">Exophiala bonariae</name>
    <dbReference type="NCBI Taxonomy" id="1690606"/>
    <lineage>
        <taxon>Eukaryota</taxon>
        <taxon>Fungi</taxon>
        <taxon>Dikarya</taxon>
        <taxon>Ascomycota</taxon>
        <taxon>Pezizomycotina</taxon>
        <taxon>Eurotiomycetes</taxon>
        <taxon>Chaetothyriomycetidae</taxon>
        <taxon>Chaetothyriales</taxon>
        <taxon>Herpotrichiellaceae</taxon>
        <taxon>Exophiala</taxon>
    </lineage>
</organism>
<feature type="compositionally biased region" description="Low complexity" evidence="1">
    <location>
        <begin position="82"/>
        <end position="92"/>
    </location>
</feature>